<dbReference type="EMBL" id="CP000482">
    <property type="protein sequence ID" value="ABK98128.1"/>
    <property type="molecule type" value="Genomic_DNA"/>
</dbReference>
<feature type="signal peptide" evidence="1">
    <location>
        <begin position="1"/>
        <end position="22"/>
    </location>
</feature>
<dbReference type="RefSeq" id="WP_011734442.1">
    <property type="nucleotide sequence ID" value="NC_008609.1"/>
</dbReference>
<protein>
    <submittedName>
        <fullName evidence="2">Uncharacterized protein</fullName>
    </submittedName>
</protein>
<proteinExistence type="predicted"/>
<gene>
    <name evidence="2" type="ordered locus">Ppro_0497</name>
</gene>
<keyword evidence="3" id="KW-1185">Reference proteome</keyword>
<dbReference type="OrthoDB" id="184451at2"/>
<sequence length="343" mass="38779">MRRWTLFLMFVICCSACVTVFAQDIDPLARLKQVSAFPKIDVKLLLDGEILSKRGPLMTFPTGISSQLCFAVPTSPAETVKRLQTWDPTRCSSLKVYAAHDLNDPAELKEFNNIHLFLEPGDHPVRWLWDQTLATTDRRSDLNLTRVEAQELARCVGKSPDTKTMGDCWGQVLFARLSDFQRNGFASSLSYEFDVAPINPAAHLLSLVQEQPLVAREFVPLLRRAGLVNGAAAMPSIRPTYYWRLFEAGHHATFSLGTVYLLDAGDHYKLLDIEYYVSGTYYTSATLYEIWPIRDGERRGSLVWCNVLCSAPMFRFASGIERLASSIILTLEFKKCVRCFQES</sequence>
<dbReference type="eggNOG" id="ENOG503392N">
    <property type="taxonomic scope" value="Bacteria"/>
</dbReference>
<evidence type="ECO:0000313" key="3">
    <source>
        <dbReference type="Proteomes" id="UP000006732"/>
    </source>
</evidence>
<dbReference type="HOGENOM" id="CLU_808557_0_0_7"/>
<dbReference type="Proteomes" id="UP000006732">
    <property type="component" value="Chromosome"/>
</dbReference>
<reference evidence="2 3" key="1">
    <citation type="submission" date="2006-10" db="EMBL/GenBank/DDBJ databases">
        <title>Complete sequence of chromosome of Pelobacter propionicus DSM 2379.</title>
        <authorList>
            <consortium name="US DOE Joint Genome Institute"/>
            <person name="Copeland A."/>
            <person name="Lucas S."/>
            <person name="Lapidus A."/>
            <person name="Barry K."/>
            <person name="Detter J.C."/>
            <person name="Glavina del Rio T."/>
            <person name="Hammon N."/>
            <person name="Israni S."/>
            <person name="Dalin E."/>
            <person name="Tice H."/>
            <person name="Pitluck S."/>
            <person name="Saunders E."/>
            <person name="Brettin T."/>
            <person name="Bruce D."/>
            <person name="Han C."/>
            <person name="Tapia R."/>
            <person name="Schmutz J."/>
            <person name="Larimer F."/>
            <person name="Land M."/>
            <person name="Hauser L."/>
            <person name="Kyrpides N."/>
            <person name="Kim E."/>
            <person name="Lovley D."/>
            <person name="Richardson P."/>
        </authorList>
    </citation>
    <scope>NUCLEOTIDE SEQUENCE [LARGE SCALE GENOMIC DNA]</scope>
    <source>
        <strain evidence="3">DSM 2379 / NBRC 103807 / OttBd1</strain>
    </source>
</reference>
<evidence type="ECO:0000313" key="2">
    <source>
        <dbReference type="EMBL" id="ABK98128.1"/>
    </source>
</evidence>
<organism evidence="2 3">
    <name type="scientific">Pelobacter propionicus (strain DSM 2379 / NBRC 103807 / OttBd1)</name>
    <dbReference type="NCBI Taxonomy" id="338966"/>
    <lineage>
        <taxon>Bacteria</taxon>
        <taxon>Pseudomonadati</taxon>
        <taxon>Thermodesulfobacteriota</taxon>
        <taxon>Desulfuromonadia</taxon>
        <taxon>Desulfuromonadales</taxon>
        <taxon>Desulfuromonadaceae</taxon>
        <taxon>Pelobacter</taxon>
    </lineage>
</organism>
<evidence type="ECO:0000256" key="1">
    <source>
        <dbReference type="SAM" id="SignalP"/>
    </source>
</evidence>
<accession>A1ALA8</accession>
<keyword evidence="1" id="KW-0732">Signal</keyword>
<feature type="chain" id="PRO_5002632475" evidence="1">
    <location>
        <begin position="23"/>
        <end position="343"/>
    </location>
</feature>
<name>A1ALA8_PELPD</name>
<dbReference type="AlphaFoldDB" id="A1ALA8"/>
<dbReference type="KEGG" id="ppd:Ppro_0497"/>